<dbReference type="OrthoDB" id="935888at2"/>
<evidence type="ECO:0000313" key="2">
    <source>
        <dbReference type="Proteomes" id="UP000241964"/>
    </source>
</evidence>
<name>A0A2P8FMH2_9BACT</name>
<evidence type="ECO:0000313" key="1">
    <source>
        <dbReference type="EMBL" id="PSL22921.1"/>
    </source>
</evidence>
<protein>
    <submittedName>
        <fullName evidence="1">Uncharacterized protein</fullName>
    </submittedName>
</protein>
<dbReference type="EMBL" id="PYAS01000018">
    <property type="protein sequence ID" value="PSL22921.1"/>
    <property type="molecule type" value="Genomic_DNA"/>
</dbReference>
<organism evidence="1 2">
    <name type="scientific">Dyadobacter jiangsuensis</name>
    <dbReference type="NCBI Taxonomy" id="1591085"/>
    <lineage>
        <taxon>Bacteria</taxon>
        <taxon>Pseudomonadati</taxon>
        <taxon>Bacteroidota</taxon>
        <taxon>Cytophagia</taxon>
        <taxon>Cytophagales</taxon>
        <taxon>Spirosomataceae</taxon>
        <taxon>Dyadobacter</taxon>
    </lineage>
</organism>
<reference evidence="1 2" key="1">
    <citation type="submission" date="2018-03" db="EMBL/GenBank/DDBJ databases">
        <title>Genomic Encyclopedia of Archaeal and Bacterial Type Strains, Phase II (KMG-II): from individual species to whole genera.</title>
        <authorList>
            <person name="Goeker M."/>
        </authorList>
    </citation>
    <scope>NUCLEOTIDE SEQUENCE [LARGE SCALE GENOMIC DNA]</scope>
    <source>
        <strain evidence="1 2">DSM 29057</strain>
    </source>
</reference>
<keyword evidence="2" id="KW-1185">Reference proteome</keyword>
<proteinExistence type="predicted"/>
<gene>
    <name evidence="1" type="ORF">CLV60_11853</name>
</gene>
<dbReference type="SUPFAM" id="SSF160574">
    <property type="entry name" value="BT0923-like"/>
    <property type="match status" value="1"/>
</dbReference>
<accession>A0A2P8FMH2</accession>
<dbReference type="AlphaFoldDB" id="A0A2P8FMH2"/>
<sequence>MNERMFTNKLLLLIVPILFLNGCSNYKDQQVIPPETLPEAIIKVMSDAYPDATDATFQAIEKDRLYEVYYKLKGNPFYAALNTKKILSVYRMHGALPDSMRRALPSRNMTGGAAEAYKEPESQPSAERKYSARYTWDNQAYLLSWLQYDLVNPKKMSVTVEPYIKFSYAIGKDELVALPGPVVSFLEREKLRFAAATISINDKNEKIYEVNAYTASSTNYDFTFNAAGKLTNTVYRAEAFYYNIDEYPEKIQNFVKNSWVFSSMKLLEGYKFSDPIGTGYGMIMQGTDENCRFTFDQDGNLVNMRYESVVDL</sequence>
<comment type="caution">
    <text evidence="1">The sequence shown here is derived from an EMBL/GenBank/DDBJ whole genome shotgun (WGS) entry which is preliminary data.</text>
</comment>
<dbReference type="RefSeq" id="WP_106598968.1">
    <property type="nucleotide sequence ID" value="NZ_PYAS01000018.1"/>
</dbReference>
<dbReference type="Proteomes" id="UP000241964">
    <property type="component" value="Unassembled WGS sequence"/>
</dbReference>